<dbReference type="EMBL" id="CP120733">
    <property type="protein sequence ID" value="WFD11628.1"/>
    <property type="molecule type" value="Genomic_DNA"/>
</dbReference>
<evidence type="ECO:0000313" key="2">
    <source>
        <dbReference type="Proteomes" id="UP001222800"/>
    </source>
</evidence>
<gene>
    <name evidence="1" type="ORF">P4S50_06010</name>
</gene>
<name>A0ABY8EFB2_9FIRM</name>
<evidence type="ECO:0000313" key="1">
    <source>
        <dbReference type="EMBL" id="WFD11628.1"/>
    </source>
</evidence>
<evidence type="ECO:0008006" key="3">
    <source>
        <dbReference type="Google" id="ProtNLM"/>
    </source>
</evidence>
<protein>
    <recommendedName>
        <fullName evidence="3">DZANK-type domain-containing protein</fullName>
    </recommendedName>
</protein>
<dbReference type="RefSeq" id="WP_277733730.1">
    <property type="nucleotide sequence ID" value="NZ_CP120733.1"/>
</dbReference>
<keyword evidence="2" id="KW-1185">Reference proteome</keyword>
<proteinExistence type="predicted"/>
<accession>A0ABY8EFB2</accession>
<dbReference type="Proteomes" id="UP001222800">
    <property type="component" value="Chromosome"/>
</dbReference>
<organism evidence="1 2">
    <name type="scientific">Tepidibacter hydrothermalis</name>
    <dbReference type="NCBI Taxonomy" id="3036126"/>
    <lineage>
        <taxon>Bacteria</taxon>
        <taxon>Bacillati</taxon>
        <taxon>Bacillota</taxon>
        <taxon>Clostridia</taxon>
        <taxon>Peptostreptococcales</taxon>
        <taxon>Peptostreptococcaceae</taxon>
        <taxon>Tepidibacter</taxon>
    </lineage>
</organism>
<reference evidence="1 2" key="1">
    <citation type="submission" date="2023-03" db="EMBL/GenBank/DDBJ databases">
        <title>Complete genome sequence of Tepidibacter sp. SWIR-1, isolated from a deep-sea hydrothermal vent.</title>
        <authorList>
            <person name="Li X."/>
        </authorList>
    </citation>
    <scope>NUCLEOTIDE SEQUENCE [LARGE SCALE GENOMIC DNA]</scope>
    <source>
        <strain evidence="1 2">SWIR-1</strain>
    </source>
</reference>
<sequence>MIRCPKCNKQISDIPGSRCPRCKRKITSKDVGHIVCPEPGCNAVLPKSSVYCPKCGAKIRSEGIDEKVNKVMRKIEKILESL</sequence>